<dbReference type="RefSeq" id="WP_229582209.1">
    <property type="nucleotide sequence ID" value="NZ_CP083976.1"/>
</dbReference>
<geneLocation type="plasmid" evidence="2 3">
    <name>pGD02.2.2</name>
</geneLocation>
<sequence>MSEHSGAGPHDRQQMDRHVDPHSQSLVWRVDDVLDDTTGGDWIAEALPRFEYTVGSLVPPIYTLYSRVLHPAARIDPDTGEQVRVCWAEVAAHTGGVIHQTVEWGSLLQAGIHHGVGDGRDLVWDQEPDEGDMPEEQFAALAEVLVEHTSTPDECWFGFWDGRAGQALHLPFPGPLLRLPHRDNFLVHGTVRDAVRTLGGCGPNLWWPQDRAWFVATDIDLMSTYIGSSTDCALALAAHPDLEVIDTSNLRKVTWDSDEINPLPPRPYGQ</sequence>
<dbReference type="EMBL" id="CP083976">
    <property type="protein sequence ID" value="UZF48448.1"/>
    <property type="molecule type" value="Genomic_DNA"/>
</dbReference>
<gene>
    <name evidence="2" type="ORF">KUM34_029175</name>
</gene>
<evidence type="ECO:0000256" key="1">
    <source>
        <dbReference type="SAM" id="MobiDB-lite"/>
    </source>
</evidence>
<evidence type="ECO:0000313" key="2">
    <source>
        <dbReference type="EMBL" id="UZF48448.1"/>
    </source>
</evidence>
<feature type="region of interest" description="Disordered" evidence="1">
    <location>
        <begin position="1"/>
        <end position="21"/>
    </location>
</feature>
<dbReference type="Proteomes" id="UP001162740">
    <property type="component" value="Plasmid pGD02.2.2"/>
</dbReference>
<name>A0AA46X1N6_RHORH</name>
<protein>
    <submittedName>
        <fullName evidence="2">Uncharacterized protein</fullName>
    </submittedName>
</protein>
<accession>A0AA46X1N6</accession>
<evidence type="ECO:0000313" key="3">
    <source>
        <dbReference type="Proteomes" id="UP001162740"/>
    </source>
</evidence>
<organism evidence="2 3">
    <name type="scientific">Rhodococcus rhodochrous</name>
    <dbReference type="NCBI Taxonomy" id="1829"/>
    <lineage>
        <taxon>Bacteria</taxon>
        <taxon>Bacillati</taxon>
        <taxon>Actinomycetota</taxon>
        <taxon>Actinomycetes</taxon>
        <taxon>Mycobacteriales</taxon>
        <taxon>Nocardiaceae</taxon>
        <taxon>Rhodococcus</taxon>
    </lineage>
</organism>
<reference evidence="2 3" key="1">
    <citation type="journal article" date="2021" name="Front. Microbiol.">
        <title>Bacterial Transformation of Aromatic Monomers in Softwood Black Liquor.</title>
        <authorList>
            <person name="Navas L.E."/>
            <person name="Dexter G."/>
            <person name="Liu J."/>
            <person name="Levy-Booth D."/>
            <person name="Cho M."/>
            <person name="Jang S.K."/>
            <person name="Mansfield S.D."/>
            <person name="Renneckar S."/>
            <person name="Mohn W.W."/>
            <person name="Eltis L.D."/>
        </authorList>
    </citation>
    <scope>NUCLEOTIDE SEQUENCE [LARGE SCALE GENOMIC DNA]</scope>
    <source>
        <strain evidence="2 3">GD02</strain>
    </source>
</reference>
<keyword evidence="2" id="KW-0614">Plasmid</keyword>
<proteinExistence type="predicted"/>
<dbReference type="AlphaFoldDB" id="A0AA46X1N6"/>